<dbReference type="Proteomes" id="UP000177082">
    <property type="component" value="Unassembled WGS sequence"/>
</dbReference>
<dbReference type="InterPro" id="IPR035093">
    <property type="entry name" value="RelE/ParE_toxin_dom_sf"/>
</dbReference>
<evidence type="ECO:0000256" key="1">
    <source>
        <dbReference type="ARBA" id="ARBA00022649"/>
    </source>
</evidence>
<dbReference type="Pfam" id="PF15738">
    <property type="entry name" value="YafQ_toxin"/>
    <property type="match status" value="1"/>
</dbReference>
<evidence type="ECO:0008006" key="4">
    <source>
        <dbReference type="Google" id="ProtNLM"/>
    </source>
</evidence>
<evidence type="ECO:0000313" key="3">
    <source>
        <dbReference type="Proteomes" id="UP000177082"/>
    </source>
</evidence>
<dbReference type="SUPFAM" id="SSF143011">
    <property type="entry name" value="RelE-like"/>
    <property type="match status" value="1"/>
</dbReference>
<gene>
    <name evidence="2" type="ORF">A2961_00740</name>
</gene>
<dbReference type="STRING" id="1802519.A2961_00740"/>
<dbReference type="NCBIfam" id="TIGR02385">
    <property type="entry name" value="RelE_StbE"/>
    <property type="match status" value="1"/>
</dbReference>
<proteinExistence type="predicted"/>
<dbReference type="AlphaFoldDB" id="A0A1F8BMC0"/>
<dbReference type="InterPro" id="IPR004386">
    <property type="entry name" value="Toxin_YafQ-like"/>
</dbReference>
<keyword evidence="1" id="KW-1277">Toxin-antitoxin system</keyword>
<evidence type="ECO:0000313" key="2">
    <source>
        <dbReference type="EMBL" id="OGM65207.1"/>
    </source>
</evidence>
<protein>
    <recommendedName>
        <fullName evidence="4">Plasmid stabilization protein</fullName>
    </recommendedName>
</protein>
<organism evidence="2 3">
    <name type="scientific">Candidatus Woesebacteria bacterium RIFCSPLOWO2_01_FULL_39_21</name>
    <dbReference type="NCBI Taxonomy" id="1802519"/>
    <lineage>
        <taxon>Bacteria</taxon>
        <taxon>Candidatus Woeseibacteriota</taxon>
    </lineage>
</organism>
<reference evidence="2 3" key="1">
    <citation type="journal article" date="2016" name="Nat. Commun.">
        <title>Thousands of microbial genomes shed light on interconnected biogeochemical processes in an aquifer system.</title>
        <authorList>
            <person name="Anantharaman K."/>
            <person name="Brown C.T."/>
            <person name="Hug L.A."/>
            <person name="Sharon I."/>
            <person name="Castelle C.J."/>
            <person name="Probst A.J."/>
            <person name="Thomas B.C."/>
            <person name="Singh A."/>
            <person name="Wilkins M.J."/>
            <person name="Karaoz U."/>
            <person name="Brodie E.L."/>
            <person name="Williams K.H."/>
            <person name="Hubbard S.S."/>
            <person name="Banfield J.F."/>
        </authorList>
    </citation>
    <scope>NUCLEOTIDE SEQUENCE [LARGE SCALE GENOMIC DNA]</scope>
</reference>
<dbReference type="Gene3D" id="3.30.2310.20">
    <property type="entry name" value="RelE-like"/>
    <property type="match status" value="1"/>
</dbReference>
<comment type="caution">
    <text evidence="2">The sequence shown here is derived from an EMBL/GenBank/DDBJ whole genome shotgun (WGS) entry which is preliminary data.</text>
</comment>
<dbReference type="EMBL" id="MGHF01000002">
    <property type="protein sequence ID" value="OGM65207.1"/>
    <property type="molecule type" value="Genomic_DNA"/>
</dbReference>
<accession>A0A1F8BMC0</accession>
<dbReference type="InterPro" id="IPR007712">
    <property type="entry name" value="RelE/ParE_toxin"/>
</dbReference>
<sequence length="91" mass="10858">MKIRFDPNFIDTLKKVNVRTRKSFKQRIIIFSKNPYEFQLNNHPLRAEWQGFRSIDVTNDYRAIYTEKEEGGVIIAYFVALGTHKELYSNK</sequence>
<name>A0A1F8BMC0_9BACT</name>